<sequence length="283" mass="31976">MNIIVFSADDPYRNKPCTFFLMIAAIAHSVHLLSATLTRILATGFDKDFSTMSIVWCKMRQYNIATAAGISLTCQWLAAVDQFLITSRSVRLRQLSCIKRARRIGIGVAVFWIVQSVPYLVFVDLRSNVCTICNSFWQVYNAYIDFWCFYTILPVLMMTIFGILAYRNVRALKDMRKSQGVDRQLTHMVCGQIVLIIVYVAPYATFNAYSLITAAVIKTLEQKSIDYLLANITGLLSVFGAGGTFYIFLLVSSKFRKQVKRRLYCGLLKSNTILPANGNITTI</sequence>
<comment type="caution">
    <text evidence="10">The sequence shown here is derived from an EMBL/GenBank/DDBJ whole genome shotgun (WGS) entry which is preliminary data.</text>
</comment>
<feature type="transmembrane region" description="Helical" evidence="8">
    <location>
        <begin position="62"/>
        <end position="84"/>
    </location>
</feature>
<dbReference type="PROSITE" id="PS50262">
    <property type="entry name" value="G_PROTEIN_RECEP_F1_2"/>
    <property type="match status" value="1"/>
</dbReference>
<evidence type="ECO:0000256" key="2">
    <source>
        <dbReference type="ARBA" id="ARBA00022692"/>
    </source>
</evidence>
<keyword evidence="4" id="KW-0297">G-protein coupled receptor</keyword>
<evidence type="ECO:0000313" key="10">
    <source>
        <dbReference type="EMBL" id="CAF0772505.1"/>
    </source>
</evidence>
<dbReference type="InterPro" id="IPR017452">
    <property type="entry name" value="GPCR_Rhodpsn_7TM"/>
</dbReference>
<keyword evidence="2 8" id="KW-0812">Transmembrane</keyword>
<dbReference type="AlphaFoldDB" id="A0A813QV62"/>
<evidence type="ECO:0000256" key="5">
    <source>
        <dbReference type="ARBA" id="ARBA00023136"/>
    </source>
</evidence>
<dbReference type="PANTHER" id="PTHR24243:SF230">
    <property type="entry name" value="G-PROTEIN COUPLED RECEPTORS FAMILY 1 PROFILE DOMAIN-CONTAINING PROTEIN"/>
    <property type="match status" value="1"/>
</dbReference>
<reference evidence="10" key="1">
    <citation type="submission" date="2021-02" db="EMBL/GenBank/DDBJ databases">
        <authorList>
            <person name="Nowell W R."/>
        </authorList>
    </citation>
    <scope>NUCLEOTIDE SEQUENCE</scope>
</reference>
<feature type="transmembrane region" description="Helical" evidence="8">
    <location>
        <begin position="142"/>
        <end position="164"/>
    </location>
</feature>
<dbReference type="Proteomes" id="UP000663828">
    <property type="component" value="Unassembled WGS sequence"/>
</dbReference>
<feature type="transmembrane region" description="Helical" evidence="8">
    <location>
        <begin position="185"/>
        <end position="205"/>
    </location>
</feature>
<evidence type="ECO:0000256" key="4">
    <source>
        <dbReference type="ARBA" id="ARBA00023040"/>
    </source>
</evidence>
<name>A0A813QV62_ADIRI</name>
<feature type="transmembrane region" description="Helical" evidence="8">
    <location>
        <begin position="104"/>
        <end position="122"/>
    </location>
</feature>
<dbReference type="GO" id="GO:0005886">
    <property type="term" value="C:plasma membrane"/>
    <property type="evidence" value="ECO:0007669"/>
    <property type="project" value="TreeGrafter"/>
</dbReference>
<evidence type="ECO:0000256" key="1">
    <source>
        <dbReference type="ARBA" id="ARBA00004141"/>
    </source>
</evidence>
<evidence type="ECO:0000256" key="3">
    <source>
        <dbReference type="ARBA" id="ARBA00022989"/>
    </source>
</evidence>
<evidence type="ECO:0000259" key="9">
    <source>
        <dbReference type="PROSITE" id="PS50262"/>
    </source>
</evidence>
<evidence type="ECO:0000313" key="12">
    <source>
        <dbReference type="Proteomes" id="UP000663828"/>
    </source>
</evidence>
<feature type="domain" description="G-protein coupled receptors family 1 profile" evidence="9">
    <location>
        <begin position="1"/>
        <end position="248"/>
    </location>
</feature>
<dbReference type="EMBL" id="CAJNOR010000048">
    <property type="protein sequence ID" value="CAF0772505.1"/>
    <property type="molecule type" value="Genomic_DNA"/>
</dbReference>
<organism evidence="10 12">
    <name type="scientific">Adineta ricciae</name>
    <name type="common">Rotifer</name>
    <dbReference type="NCBI Taxonomy" id="249248"/>
    <lineage>
        <taxon>Eukaryota</taxon>
        <taxon>Metazoa</taxon>
        <taxon>Spiralia</taxon>
        <taxon>Gnathifera</taxon>
        <taxon>Rotifera</taxon>
        <taxon>Eurotatoria</taxon>
        <taxon>Bdelloidea</taxon>
        <taxon>Adinetida</taxon>
        <taxon>Adinetidae</taxon>
        <taxon>Adineta</taxon>
    </lineage>
</organism>
<protein>
    <recommendedName>
        <fullName evidence="9">G-protein coupled receptors family 1 profile domain-containing protein</fullName>
    </recommendedName>
</protein>
<dbReference type="Proteomes" id="UP000663852">
    <property type="component" value="Unassembled WGS sequence"/>
</dbReference>
<feature type="transmembrane region" description="Helical" evidence="8">
    <location>
        <begin position="225"/>
        <end position="251"/>
    </location>
</feature>
<keyword evidence="7" id="KW-0807">Transducer</keyword>
<dbReference type="Gene3D" id="1.20.1070.10">
    <property type="entry name" value="Rhodopsin 7-helix transmembrane proteins"/>
    <property type="match status" value="1"/>
</dbReference>
<evidence type="ECO:0000256" key="8">
    <source>
        <dbReference type="SAM" id="Phobius"/>
    </source>
</evidence>
<dbReference type="PANTHER" id="PTHR24243">
    <property type="entry name" value="G-PROTEIN COUPLED RECEPTOR"/>
    <property type="match status" value="1"/>
</dbReference>
<keyword evidence="6" id="KW-0675">Receptor</keyword>
<feature type="transmembrane region" description="Helical" evidence="8">
    <location>
        <begin position="20"/>
        <end position="42"/>
    </location>
</feature>
<evidence type="ECO:0000256" key="7">
    <source>
        <dbReference type="ARBA" id="ARBA00023224"/>
    </source>
</evidence>
<dbReference type="GO" id="GO:0004930">
    <property type="term" value="F:G protein-coupled receptor activity"/>
    <property type="evidence" value="ECO:0007669"/>
    <property type="project" value="UniProtKB-KW"/>
</dbReference>
<gene>
    <name evidence="11" type="ORF">EDS130_LOCUS22434</name>
    <name evidence="10" type="ORF">XAT740_LOCUS1526</name>
</gene>
<keyword evidence="5 8" id="KW-0472">Membrane</keyword>
<dbReference type="EMBL" id="CAJNOJ010000118">
    <property type="protein sequence ID" value="CAF1147725.1"/>
    <property type="molecule type" value="Genomic_DNA"/>
</dbReference>
<keyword evidence="3 8" id="KW-1133">Transmembrane helix</keyword>
<dbReference type="OrthoDB" id="9985903at2759"/>
<evidence type="ECO:0000256" key="6">
    <source>
        <dbReference type="ARBA" id="ARBA00023170"/>
    </source>
</evidence>
<accession>A0A813QV62</accession>
<comment type="subcellular location">
    <subcellularLocation>
        <location evidence="1">Membrane</location>
        <topology evidence="1">Multi-pass membrane protein</topology>
    </subcellularLocation>
</comment>
<evidence type="ECO:0000313" key="11">
    <source>
        <dbReference type="EMBL" id="CAF1147725.1"/>
    </source>
</evidence>
<proteinExistence type="predicted"/>
<keyword evidence="12" id="KW-1185">Reference proteome</keyword>
<dbReference type="SUPFAM" id="SSF81321">
    <property type="entry name" value="Family A G protein-coupled receptor-like"/>
    <property type="match status" value="1"/>
</dbReference>